<feature type="chain" id="PRO_5039218040" evidence="1">
    <location>
        <begin position="29"/>
        <end position="156"/>
    </location>
</feature>
<feature type="signal peptide" evidence="1">
    <location>
        <begin position="1"/>
        <end position="28"/>
    </location>
</feature>
<protein>
    <submittedName>
        <fullName evidence="2">Uncharacterized protein</fullName>
    </submittedName>
</protein>
<reference evidence="2" key="1">
    <citation type="submission" date="2021-01" db="EMBL/GenBank/DDBJ databases">
        <title>Adiantum capillus-veneris genome.</title>
        <authorList>
            <person name="Fang Y."/>
            <person name="Liao Q."/>
        </authorList>
    </citation>
    <scope>NUCLEOTIDE SEQUENCE</scope>
    <source>
        <strain evidence="2">H3</strain>
        <tissue evidence="2">Leaf</tissue>
    </source>
</reference>
<name>A0A9D4Z6X5_ADICA</name>
<sequence length="156" mass="17512">MDAHAWLERGRIAPQFLLLLLPIGTLRQQGNRGGFFRRIGYEKLSNSKNKHKAKELTYQKPCAARGVQRRDESARGDLCRAEVQEVSMAGISTSSSKCTDASDPALIMSDSESCAIQDWKSIVLDTWIENPRNLSFNHIQLNTFPTAIYNLSNLIT</sequence>
<evidence type="ECO:0000313" key="3">
    <source>
        <dbReference type="Proteomes" id="UP000886520"/>
    </source>
</evidence>
<keyword evidence="3" id="KW-1185">Reference proteome</keyword>
<dbReference type="AlphaFoldDB" id="A0A9D4Z6X5"/>
<organism evidence="2 3">
    <name type="scientific">Adiantum capillus-veneris</name>
    <name type="common">Maidenhair fern</name>
    <dbReference type="NCBI Taxonomy" id="13818"/>
    <lineage>
        <taxon>Eukaryota</taxon>
        <taxon>Viridiplantae</taxon>
        <taxon>Streptophyta</taxon>
        <taxon>Embryophyta</taxon>
        <taxon>Tracheophyta</taxon>
        <taxon>Polypodiopsida</taxon>
        <taxon>Polypodiidae</taxon>
        <taxon>Polypodiales</taxon>
        <taxon>Pteridineae</taxon>
        <taxon>Pteridaceae</taxon>
        <taxon>Vittarioideae</taxon>
        <taxon>Adiantum</taxon>
    </lineage>
</organism>
<dbReference type="Proteomes" id="UP000886520">
    <property type="component" value="Chromosome 21"/>
</dbReference>
<evidence type="ECO:0000313" key="2">
    <source>
        <dbReference type="EMBL" id="KAI5063280.1"/>
    </source>
</evidence>
<gene>
    <name evidence="2" type="ORF">GOP47_0021827</name>
</gene>
<feature type="non-terminal residue" evidence="2">
    <location>
        <position position="156"/>
    </location>
</feature>
<dbReference type="EMBL" id="JABFUD020000021">
    <property type="protein sequence ID" value="KAI5063280.1"/>
    <property type="molecule type" value="Genomic_DNA"/>
</dbReference>
<accession>A0A9D4Z6X5</accession>
<comment type="caution">
    <text evidence="2">The sequence shown here is derived from an EMBL/GenBank/DDBJ whole genome shotgun (WGS) entry which is preliminary data.</text>
</comment>
<proteinExistence type="predicted"/>
<evidence type="ECO:0000256" key="1">
    <source>
        <dbReference type="SAM" id="SignalP"/>
    </source>
</evidence>
<keyword evidence="1" id="KW-0732">Signal</keyword>